<dbReference type="RefSeq" id="YP_009553064.1">
    <property type="nucleotide sequence ID" value="NC_040698.1"/>
</dbReference>
<evidence type="ECO:0000259" key="5">
    <source>
        <dbReference type="PROSITE" id="PS51206"/>
    </source>
</evidence>
<dbReference type="PROSITE" id="PS51206">
    <property type="entry name" value="SF3_HELICASE_1"/>
    <property type="match status" value="1"/>
</dbReference>
<name>A0A2S1MK39_9VIRU</name>
<comment type="function">
    <text evidence="3">ATP-dependent DNA 3'-5' helicase required for initiation of viral DNA replication. It forms a complex with the viral E2 protein. The E1-E2 complex binds to the replication origin which contains binding sites for both proteins. During the initial step, a dimer of E1 interacts with a dimer of protein E2 leading to a complex that binds the viral origin of replication with high specificity. Then, a second dimer of E1 displaces the E2 dimer in an ATP-dependent manner to form the E1 tetramer. Following this, two E1 monomers are added to each half of the site, which results in the formation of two E1 trimers on the viral ori. Subsequently, two hexamers will be created. The double hexamer acts as a bi-directional helicase machinery and unwinds the viral DNA and then recruits the host DNA polymerase to start replication.</text>
</comment>
<feature type="region of interest" description="Disordered" evidence="4">
    <location>
        <begin position="178"/>
        <end position="259"/>
    </location>
</feature>
<dbReference type="GeneID" id="41702119"/>
<dbReference type="SUPFAM" id="SSF52540">
    <property type="entry name" value="P-loop containing nucleoside triphosphate hydrolases"/>
    <property type="match status" value="1"/>
</dbReference>
<dbReference type="GO" id="GO:0003678">
    <property type="term" value="F:DNA helicase activity"/>
    <property type="evidence" value="ECO:0007669"/>
    <property type="project" value="InterPro"/>
</dbReference>
<dbReference type="InterPro" id="IPR027417">
    <property type="entry name" value="P-loop_NTPase"/>
</dbReference>
<dbReference type="GO" id="GO:0005524">
    <property type="term" value="F:ATP binding"/>
    <property type="evidence" value="ECO:0007669"/>
    <property type="project" value="UniProtKB-KW"/>
</dbReference>
<feature type="domain" description="SF3 helicase" evidence="5">
    <location>
        <begin position="633"/>
        <end position="814"/>
    </location>
</feature>
<dbReference type="Pfam" id="PF00519">
    <property type="entry name" value="PPV_E1_C"/>
    <property type="match status" value="1"/>
</dbReference>
<dbReference type="GO" id="GO:0003677">
    <property type="term" value="F:DNA binding"/>
    <property type="evidence" value="ECO:0007669"/>
    <property type="project" value="InterPro"/>
</dbReference>
<evidence type="ECO:0000256" key="3">
    <source>
        <dbReference type="ARBA" id="ARBA00093297"/>
    </source>
</evidence>
<feature type="region of interest" description="Disordered" evidence="4">
    <location>
        <begin position="1"/>
        <end position="80"/>
    </location>
</feature>
<keyword evidence="2" id="KW-0067">ATP-binding</keyword>
<sequence>MPGPAQKLASQNVSPEASPVTARKRVVRPLFIEEEAEVSGDDTSAGEEESDSEQAQAEDEDFVSHEELPDTPPTDSVLQKTAAPYNSWPIMEKCAMIRMLNCYVSQEGLAEELPNTVISRHKHFVLSDVNLTPLQRTMCESFVAELDLCGETGMSFWKLVFFVLGVLKDPVTEITHMMSSMASPSKKQRKKRARPKSVTSTPTKKPPSKKAVPFASPIAELSTISTVSVSTGHEPSTDSGKGSASDNTGSSTSGNHVTFSQPAIKPAQESEPCVFISQPAMHVAVPLEQDLPCGQPPAQHEHGLMVTNNATRTSLDDIFSMCNEDDFSQLVNGTGTEAQDEPATQVQDESENHDSFSLAEIPYGDVCKTPNGDEREAMLTFRDRIHLKRASYKHLKFRYFLLATPGEGIPSCPDTLHRLECNLQPGSCCVLSAEKSDYMFKTVQETFITYVLVKLERAQALEAMAKVLVHSLRFSQETVKNSLLTPLTLQGYHSYFLHIAKHQSFVEIGEEDEQTKKKLNLQSANVDEAYIKLCNYVESQDVAPETSAINYCLETMPRTAIEYKYMQRIRSSATLYKSLIEGCKWMLIQRKLFFLPALKEPGMQMLCSTWLELYKDFCEYCKSEGIPGGWGADLDDTSETVLEWVRYRVLNAQTLTETILLHNGIAPTHFCNTIMDSLCHGQRRRRGLMFYSARHCCGKSILGESLRNLLHGKRITLEERQSRDFVVSAASYCPLVIVEDPSECALNYMVRSLRAHMDGDEVAVNAKHKDITHTVYPPILVTTNTFNTTEALKTRCTMFTFTKTMQEMFGSRHVTVIPASDMACFLAKYTFMPMCNSIYNDVIPLREGTTLTQCLTDTLVGHSPFCRWALYFTRIAEKVRTPPVTVSLQGREKDIYCVPRMAPKNVGILMTKNTIDTAKIYILTKLGCLQKNDTTGRKILREMAPEAFKVECFYTNVMCAISGVLAYLLPDVTHDFFPVSQRVVSYFLKHVDSVSSATYCDQVRDPQDYRALNTVFTRAEYVLRDAVTTDIRNRYHTHLTGTLLGFCENHGLIGHRGPGGTFSVMPGTTLEELYANVTGQTLLRYNENENIMEREEEDNFG</sequence>
<dbReference type="InterPro" id="IPR014015">
    <property type="entry name" value="Helicase_SF3_DNA-vir"/>
</dbReference>
<protein>
    <submittedName>
        <fullName evidence="6">EO1</fullName>
    </submittedName>
</protein>
<dbReference type="GO" id="GO:0006260">
    <property type="term" value="P:DNA replication"/>
    <property type="evidence" value="ECO:0007669"/>
    <property type="project" value="InterPro"/>
</dbReference>
<feature type="compositionally biased region" description="Low complexity" evidence="4">
    <location>
        <begin position="196"/>
        <end position="213"/>
    </location>
</feature>
<accession>A0A2S1MK39</accession>
<evidence type="ECO:0000256" key="4">
    <source>
        <dbReference type="SAM" id="MobiDB-lite"/>
    </source>
</evidence>
<reference evidence="6" key="1">
    <citation type="submission" date="2017-09" db="EMBL/GenBank/DDBJ databases">
        <title>Adomaviruses: a putative new virus family provides insights into dsDNA virus evolution.</title>
        <authorList>
            <person name="Welch N.L."/>
            <person name="Yutin N."/>
            <person name="Dill J."/>
            <person name="Camus A."/>
            <person name="Pang Y.-Y.S."/>
            <person name="Schiller J.T."/>
            <person name="Pipas J.M."/>
            <person name="An P."/>
            <person name="Delwart E."/>
            <person name="Koda S."/>
            <person name="Subrimaniam K."/>
            <person name="Waltzek T."/>
            <person name="Koonin E.V."/>
            <person name="Buck C.B."/>
            <person name="Ng T.F.F."/>
        </authorList>
    </citation>
    <scope>NUCLEOTIDE SEQUENCE [LARGE SCALE GENOMIC DNA]</scope>
    <source>
        <strain evidence="6">UFL1</strain>
    </source>
</reference>
<feature type="compositionally biased region" description="Basic residues" evidence="4">
    <location>
        <begin position="186"/>
        <end position="195"/>
    </location>
</feature>
<organism evidence="6">
    <name type="scientific">Symphysodon discus adomavirus 1</name>
    <dbReference type="NCBI Taxonomy" id="2175118"/>
    <lineage>
        <taxon>Viruses</taxon>
        <taxon>Adomaviruses</taxon>
    </lineage>
</organism>
<dbReference type="Gene3D" id="3.40.50.300">
    <property type="entry name" value="P-loop containing nucleotide triphosphate hydrolases"/>
    <property type="match status" value="1"/>
</dbReference>
<dbReference type="Proteomes" id="UP000290732">
    <property type="component" value="Segment"/>
</dbReference>
<dbReference type="KEGG" id="vg:41702119"/>
<evidence type="ECO:0000256" key="2">
    <source>
        <dbReference type="ARBA" id="ARBA00022840"/>
    </source>
</evidence>
<feature type="compositionally biased region" description="Acidic residues" evidence="4">
    <location>
        <begin position="32"/>
        <end position="61"/>
    </location>
</feature>
<proteinExistence type="predicted"/>
<dbReference type="InterPro" id="IPR001177">
    <property type="entry name" value="PPV_DNA_helicase_E1_C"/>
</dbReference>
<dbReference type="EMBL" id="MF946549">
    <property type="protein sequence ID" value="AWG87412.1"/>
    <property type="molecule type" value="Genomic_DNA"/>
</dbReference>
<feature type="compositionally biased region" description="Polar residues" evidence="4">
    <location>
        <begin position="222"/>
        <end position="259"/>
    </location>
</feature>
<evidence type="ECO:0000313" key="6">
    <source>
        <dbReference type="EMBL" id="AWG87412.1"/>
    </source>
</evidence>
<keyword evidence="1" id="KW-0547">Nucleotide-binding</keyword>
<evidence type="ECO:0000256" key="1">
    <source>
        <dbReference type="ARBA" id="ARBA00022741"/>
    </source>
</evidence>